<accession>A0A090S8T3</accession>
<dbReference type="EMBL" id="BBMR01000017">
    <property type="protein sequence ID" value="GAL22929.1"/>
    <property type="molecule type" value="Genomic_DNA"/>
</dbReference>
<dbReference type="AlphaFoldDB" id="A0A090S8T3"/>
<evidence type="ECO:0000313" key="1">
    <source>
        <dbReference type="EMBL" id="GAL22929.1"/>
    </source>
</evidence>
<evidence type="ECO:0000313" key="2">
    <source>
        <dbReference type="Proteomes" id="UP000029228"/>
    </source>
</evidence>
<dbReference type="Proteomes" id="UP000029228">
    <property type="component" value="Unassembled WGS sequence"/>
</dbReference>
<proteinExistence type="predicted"/>
<keyword evidence="2" id="KW-1185">Reference proteome</keyword>
<comment type="caution">
    <text evidence="1">The sequence shown here is derived from an EMBL/GenBank/DDBJ whole genome shotgun (WGS) entry which is preliminary data.</text>
</comment>
<protein>
    <submittedName>
        <fullName evidence="1">Uncharacterized protein</fullName>
    </submittedName>
</protein>
<name>A0A090S8T3_9VIBR</name>
<reference evidence="1 2" key="1">
    <citation type="submission" date="2014-09" db="EMBL/GenBank/DDBJ databases">
        <title>Vibrio maritimus JCM 19235. (C45) whole genome shotgun sequence.</title>
        <authorList>
            <person name="Sawabe T."/>
            <person name="Meirelles P."/>
            <person name="Nakanishi M."/>
            <person name="Sayaka M."/>
            <person name="Hattori M."/>
            <person name="Ohkuma M."/>
        </authorList>
    </citation>
    <scope>NUCLEOTIDE SEQUENCE [LARGE SCALE GENOMIC DNA]</scope>
    <source>
        <strain evidence="2">JCM19235</strain>
    </source>
</reference>
<organism evidence="1 2">
    <name type="scientific">Vibrio maritimus</name>
    <dbReference type="NCBI Taxonomy" id="990268"/>
    <lineage>
        <taxon>Bacteria</taxon>
        <taxon>Pseudomonadati</taxon>
        <taxon>Pseudomonadota</taxon>
        <taxon>Gammaproteobacteria</taxon>
        <taxon>Vibrionales</taxon>
        <taxon>Vibrionaceae</taxon>
        <taxon>Vibrio</taxon>
    </lineage>
</organism>
<gene>
    <name evidence="1" type="ORF">JCM19235_1230</name>
</gene>
<sequence length="73" mass="7756">MALDALEEALDALPAAADWLADDADSLFAAAVWLANDAAAESADLIAWCLAEYFPLSTSTFSFSSANLQRRSD</sequence>